<keyword evidence="1" id="KW-0677">Repeat</keyword>
<dbReference type="Pfam" id="PF02493">
    <property type="entry name" value="MORN"/>
    <property type="match status" value="10"/>
</dbReference>
<dbReference type="InterPro" id="IPR043153">
    <property type="entry name" value="DENN_C"/>
</dbReference>
<keyword evidence="5" id="KW-1185">Reference proteome</keyword>
<dbReference type="Gene3D" id="2.20.110.10">
    <property type="entry name" value="Histone H3 K4-specific methyltransferase SET7/9 N-terminal domain"/>
    <property type="match status" value="5"/>
</dbReference>
<dbReference type="Proteomes" id="UP001642484">
    <property type="component" value="Unassembled WGS sequence"/>
</dbReference>
<evidence type="ECO:0000256" key="1">
    <source>
        <dbReference type="ARBA" id="ARBA00022737"/>
    </source>
</evidence>
<evidence type="ECO:0000313" key="5">
    <source>
        <dbReference type="Proteomes" id="UP001642484"/>
    </source>
</evidence>
<feature type="domain" description="UDENN" evidence="3">
    <location>
        <begin position="119"/>
        <end position="608"/>
    </location>
</feature>
<dbReference type="InterPro" id="IPR003409">
    <property type="entry name" value="MORN"/>
</dbReference>
<dbReference type="PROSITE" id="PS50211">
    <property type="entry name" value="DENN"/>
    <property type="match status" value="1"/>
</dbReference>
<reference evidence="4 5" key="1">
    <citation type="submission" date="2024-02" db="EMBL/GenBank/DDBJ databases">
        <authorList>
            <person name="Chen Y."/>
            <person name="Shah S."/>
            <person name="Dougan E. K."/>
            <person name="Thang M."/>
            <person name="Chan C."/>
        </authorList>
    </citation>
    <scope>NUCLEOTIDE SEQUENCE [LARGE SCALE GENOMIC DNA]</scope>
</reference>
<feature type="region of interest" description="Disordered" evidence="2">
    <location>
        <begin position="90"/>
        <end position="112"/>
    </location>
</feature>
<proteinExistence type="predicted"/>
<accession>A0ABP0R6H4</accession>
<dbReference type="Gene3D" id="3.40.50.11500">
    <property type="match status" value="1"/>
</dbReference>
<organism evidence="4 5">
    <name type="scientific">Durusdinium trenchii</name>
    <dbReference type="NCBI Taxonomy" id="1381693"/>
    <lineage>
        <taxon>Eukaryota</taxon>
        <taxon>Sar</taxon>
        <taxon>Alveolata</taxon>
        <taxon>Dinophyceae</taxon>
        <taxon>Suessiales</taxon>
        <taxon>Symbiodiniaceae</taxon>
        <taxon>Durusdinium</taxon>
    </lineage>
</organism>
<evidence type="ECO:0000313" key="4">
    <source>
        <dbReference type="EMBL" id="CAK9096181.1"/>
    </source>
</evidence>
<comment type="caution">
    <text evidence="4">The sequence shown here is derived from an EMBL/GenBank/DDBJ whole genome shotgun (WGS) entry which is preliminary data.</text>
</comment>
<evidence type="ECO:0000256" key="2">
    <source>
        <dbReference type="SAM" id="MobiDB-lite"/>
    </source>
</evidence>
<feature type="compositionally biased region" description="Low complexity" evidence="2">
    <location>
        <begin position="90"/>
        <end position="101"/>
    </location>
</feature>
<gene>
    <name evidence="4" type="ORF">CCMP2556_LOCUS45738</name>
</gene>
<dbReference type="EMBL" id="CAXAMN010025583">
    <property type="protein sequence ID" value="CAK9096181.1"/>
    <property type="molecule type" value="Genomic_DNA"/>
</dbReference>
<name>A0ABP0R6H4_9DINO</name>
<dbReference type="InterPro" id="IPR037516">
    <property type="entry name" value="Tripartite_DENN"/>
</dbReference>
<protein>
    <recommendedName>
        <fullName evidence="3">UDENN domain-containing protein</fullName>
    </recommendedName>
</protein>
<dbReference type="SMART" id="SM00698">
    <property type="entry name" value="MORN"/>
    <property type="match status" value="10"/>
</dbReference>
<dbReference type="PANTHER" id="PTHR43215:SF14">
    <property type="entry name" value="RADIAL SPOKE HEAD 1 HOMOLOG"/>
    <property type="match status" value="1"/>
</dbReference>
<dbReference type="PANTHER" id="PTHR43215">
    <property type="entry name" value="RADIAL SPOKE HEAD 1 HOMOLOG"/>
    <property type="match status" value="1"/>
</dbReference>
<sequence>MFKKLQKLVPKDVKEAIHHAQAAISSTSQTRKAEPGLRCEEADDFFRDGGELSQDIFEIGDEDILVPLFEPLAEEDEAWLREQDAAEAAACAERSSSSAGEPGPPGVTFDRSQGRGPVAAILLIDFHHALGPVIEWAHPKSVLEESSSSAETCEDFPALDPWRAIKADGSPAVSKVLHVVASLALPDAAHREKEGQTSSVFFLVPCGNGQLLHGVSCHRRVEAAELLHRDASVSRGAVQKAVCVLLRGPFFGLVQQRLSPVTQVFFEQRDFRCTDLLRDFDAQLDSVPFEKLPETDLFFGIDHSRLFLALQHKLLSVLKAIMLEAKVLVISDSPEQCSRAVLAILSLLPGGLWLGFNSDGFGERHFQYQKHGFPIQCFGPRCCVYPYLGLQMLDSLLQMRGFLIGTTNRIFLERTSPHVVLEVPGVEDSSFSVDFLCKEIKELTRCTSAEKAWLLEASQRLEKAMPKEHAQASRPAVRPQDQDNDDDDELELVADAPHLSDDAVKRFDSEELVRDAQEASADAIAEVNTAALRQEHLLQETTWAATVDADRNAFAGYWIRLVVALAKTSGPERDFAAGLEVASRQEKSDLARFGLPFLQRWVMRTHGGQLWLQVHKLPVKERRPKPPREGQGTYRFSNGDEYRGEFRRGMRHGSGVYISQRNRMQYDGQWFRDRRHGNGTLTIEAAGKVLYTYDGQWQADKRHGSGSCVRCHKEKYSGQWVQNLYHGAGTFVDEKGALYEGEWRYGKFHGVGKHVCQGETYTGNFVDGERDGTGQLARAAAPKPTVQDFLGSESLFAGQWRVGQKHGHGTAIYALGEFEGQWVNGKRHGQAVLSYQGYQLEGPWVDDLPDEQASHMIFYPEGTKYTGRVRVYANGEDAAGEGRLWTPWNIVPEGEGMMKDPDGRLYEGQYQSGDKHGRGFAFSLDQSKYEGEFLHGERHGSGWLQTAPDQKEPTLEAKFNLRKAETLFETVKFVSAVADG</sequence>
<dbReference type="Pfam" id="PF09794">
    <property type="entry name" value="Avl9"/>
    <property type="match status" value="2"/>
</dbReference>
<evidence type="ECO:0000259" key="3">
    <source>
        <dbReference type="PROSITE" id="PS50211"/>
    </source>
</evidence>
<dbReference type="InterPro" id="IPR018307">
    <property type="entry name" value="ABL9/DENND6_dom"/>
</dbReference>
<dbReference type="SUPFAM" id="SSF82185">
    <property type="entry name" value="Histone H3 K4-specific methyltransferase SET7/9 N-terminal domain"/>
    <property type="match status" value="4"/>
</dbReference>
<feature type="region of interest" description="Disordered" evidence="2">
    <location>
        <begin position="464"/>
        <end position="487"/>
    </location>
</feature>